<dbReference type="InterPro" id="IPR037233">
    <property type="entry name" value="CcmK-like_sf"/>
</dbReference>
<dbReference type="GO" id="GO:0031469">
    <property type="term" value="C:bacterial microcompartment"/>
    <property type="evidence" value="ECO:0007669"/>
    <property type="project" value="UniProtKB-SubCell"/>
</dbReference>
<dbReference type="SUPFAM" id="SSF143414">
    <property type="entry name" value="CcmK-like"/>
    <property type="match status" value="1"/>
</dbReference>
<dbReference type="Proteomes" id="UP000254051">
    <property type="component" value="Unassembled WGS sequence"/>
</dbReference>
<evidence type="ECO:0000313" key="5">
    <source>
        <dbReference type="EMBL" id="SUQ16367.1"/>
    </source>
</evidence>
<feature type="domain" description="BMC" evidence="4">
    <location>
        <begin position="41"/>
        <end position="126"/>
    </location>
</feature>
<accession>A0A315ZLF7</accession>
<keyword evidence="6" id="KW-1185">Reference proteome</keyword>
<sequence length="131" mass="13934">MHAFFRIVSNNLEFGAQKGQTPVSVPYSQEEIMDGQYKGMAIGVFELDSECACFVALDAAAKTADVKIQAVERNRLSAGACVKMRGSVSDVKAAMEAALEAARPMANIVSHTVIAAPAADTETAIEMTIHK</sequence>
<proteinExistence type="inferred from homology"/>
<gene>
    <name evidence="5" type="ORF">SAMN05216529_12814</name>
</gene>
<dbReference type="PANTHER" id="PTHR33941">
    <property type="entry name" value="PROPANEDIOL UTILIZATION PROTEIN PDUA"/>
    <property type="match status" value="1"/>
</dbReference>
<dbReference type="Gene3D" id="3.30.70.1710">
    <property type="match status" value="1"/>
</dbReference>
<dbReference type="InterPro" id="IPR000249">
    <property type="entry name" value="BMC_dom"/>
</dbReference>
<dbReference type="EMBL" id="UHJJ01000028">
    <property type="protein sequence ID" value="SUQ16367.1"/>
    <property type="molecule type" value="Genomic_DNA"/>
</dbReference>
<evidence type="ECO:0000256" key="3">
    <source>
        <dbReference type="PROSITE-ProRule" id="PRU01278"/>
    </source>
</evidence>
<dbReference type="InterPro" id="IPR050575">
    <property type="entry name" value="BMC_shell"/>
</dbReference>
<protein>
    <submittedName>
        <fullName evidence="5">BMC domain-containing protein</fullName>
    </submittedName>
</protein>
<evidence type="ECO:0000259" key="4">
    <source>
        <dbReference type="PROSITE" id="PS51930"/>
    </source>
</evidence>
<comment type="similarity">
    <text evidence="3">Belongs to the bacterial microcompartments protein family.</text>
</comment>
<evidence type="ECO:0000256" key="1">
    <source>
        <dbReference type="ARBA" id="ARBA00024322"/>
    </source>
</evidence>
<organism evidence="5 6">
    <name type="scientific">Faecalicatena contorta</name>
    <dbReference type="NCBI Taxonomy" id="39482"/>
    <lineage>
        <taxon>Bacteria</taxon>
        <taxon>Bacillati</taxon>
        <taxon>Bacillota</taxon>
        <taxon>Clostridia</taxon>
        <taxon>Lachnospirales</taxon>
        <taxon>Lachnospiraceae</taxon>
        <taxon>Faecalicatena</taxon>
    </lineage>
</organism>
<dbReference type="CDD" id="cd06169">
    <property type="entry name" value="BMC"/>
    <property type="match status" value="1"/>
</dbReference>
<name>A0A315ZLF7_9FIRM</name>
<dbReference type="Pfam" id="PF00936">
    <property type="entry name" value="BMC"/>
    <property type="match status" value="1"/>
</dbReference>
<comment type="subcellular location">
    <subcellularLocation>
        <location evidence="1">Bacterial microcompartment</location>
    </subcellularLocation>
</comment>
<dbReference type="PROSITE" id="PS51930">
    <property type="entry name" value="BMC_2"/>
    <property type="match status" value="1"/>
</dbReference>
<dbReference type="PANTHER" id="PTHR33941:SF11">
    <property type="entry name" value="BACTERIAL MICROCOMPARTMENT SHELL PROTEIN PDUJ"/>
    <property type="match status" value="1"/>
</dbReference>
<evidence type="ECO:0000256" key="2">
    <source>
        <dbReference type="ARBA" id="ARBA00024446"/>
    </source>
</evidence>
<dbReference type="AlphaFoldDB" id="A0A315ZLF7"/>
<dbReference type="InterPro" id="IPR044872">
    <property type="entry name" value="CcmK/CsoS1_BMC"/>
</dbReference>
<reference evidence="6" key="1">
    <citation type="submission" date="2017-07" db="EMBL/GenBank/DDBJ databases">
        <authorList>
            <person name="Varghese N."/>
            <person name="Submissions S."/>
        </authorList>
    </citation>
    <scope>NUCLEOTIDE SEQUENCE [LARGE SCALE GENOMIC DNA]</scope>
    <source>
        <strain evidence="6">NLAE-zl-C134</strain>
    </source>
</reference>
<dbReference type="SMART" id="SM00877">
    <property type="entry name" value="BMC"/>
    <property type="match status" value="1"/>
</dbReference>
<keyword evidence="2" id="KW-1283">Bacterial microcompartment</keyword>
<evidence type="ECO:0000313" key="6">
    <source>
        <dbReference type="Proteomes" id="UP000254051"/>
    </source>
</evidence>